<dbReference type="Gramene" id="EOY04468">
    <property type="protein sequence ID" value="EOY04468"/>
    <property type="gene ID" value="TCM_019709"/>
</dbReference>
<dbReference type="Pfam" id="PF10536">
    <property type="entry name" value="PMD"/>
    <property type="match status" value="1"/>
</dbReference>
<dbReference type="Proteomes" id="UP000026915">
    <property type="component" value="Chromosome 4"/>
</dbReference>
<sequence length="597" mass="67606">MRRSTRKSSMGLGLGVEEPLNSNSIGSFRTRFSLSSFVKRVEKLTDDQRNAVKKVGFGNLLLIPNQMLSKNLLVELMERWHSEERGFMLLPGILKITLMDVALILGICVIGDPILLREDEAFSDLESDYGAALWKRKITVASLESRLDSLGEAVNEDFVRTFILFMFGTLLFPNANGKVDSRYLSFLKNLDDIGHFAWGAAVLEDIFMWLNKRKESNVQYVGGCLILLQIWSYEHIDLARPDLIDSYLTFPRACRWENSRSHQRQWFTAKFRELQDHQITWQLQPTSEELEFDIINELLEVESSSIDNSSDSGSVISVVGLQIESDVHHSTKVQVQQGKKVSLMKQSKLSRFFPELQTMGFPSKSCPLELHKEHVELSSQCQNSEKLTGGKVVGLHLESDVTNTSKLQVQKGQEVHLKQSTASQQKAEVQIEKMEFPSTSCASELHKEFIELSSQCQNSEKLTVSGNVVGLHLESDVTTTSNAQEQEGQEVHLKHSTASIPEVQTEVVAFPSPSCVSKLHKECGELPSQCQNSEKFMSGNEDELIKRNRVLEVQNMELRKEIEDLKVENRQLKMYFSSTNDLVTRLEGLVMDETYSS</sequence>
<dbReference type="GO" id="GO:0008483">
    <property type="term" value="F:transaminase activity"/>
    <property type="evidence" value="ECO:0007669"/>
    <property type="project" value="UniProtKB-KW"/>
</dbReference>
<dbReference type="PANTHER" id="PTHR46033">
    <property type="entry name" value="PROTEIN MAIN-LIKE 2"/>
    <property type="match status" value="1"/>
</dbReference>
<proteinExistence type="predicted"/>
<reference evidence="3 4" key="1">
    <citation type="journal article" date="2013" name="Genome Biol.">
        <title>The genome sequence of the most widely cultivated cacao type and its use to identify candidate genes regulating pod color.</title>
        <authorList>
            <person name="Motamayor J.C."/>
            <person name="Mockaitis K."/>
            <person name="Schmutz J."/>
            <person name="Haiminen N."/>
            <person name="Iii D.L."/>
            <person name="Cornejo O."/>
            <person name="Findley S.D."/>
            <person name="Zheng P."/>
            <person name="Utro F."/>
            <person name="Royaert S."/>
            <person name="Saski C."/>
            <person name="Jenkins J."/>
            <person name="Podicheti R."/>
            <person name="Zhao M."/>
            <person name="Scheffler B.E."/>
            <person name="Stack J.C."/>
            <person name="Feltus F.A."/>
            <person name="Mustiga G.M."/>
            <person name="Amores F."/>
            <person name="Phillips W."/>
            <person name="Marelli J.P."/>
            <person name="May G.D."/>
            <person name="Shapiro H."/>
            <person name="Ma J."/>
            <person name="Bustamante C.D."/>
            <person name="Schnell R.J."/>
            <person name="Main D."/>
            <person name="Gilbert D."/>
            <person name="Parida L."/>
            <person name="Kuhn D.N."/>
        </authorList>
    </citation>
    <scope>NUCLEOTIDE SEQUENCE [LARGE SCALE GENOMIC DNA]</scope>
    <source>
        <strain evidence="4">cv. Matina 1-6</strain>
    </source>
</reference>
<dbReference type="InterPro" id="IPR019557">
    <property type="entry name" value="AminoTfrase-like_pln_mobile"/>
</dbReference>
<dbReference type="InParanoid" id="A0A061EIH5"/>
<gene>
    <name evidence="3" type="ORF">TCM_019709</name>
</gene>
<feature type="domain" description="Aminotransferase-like plant mobile" evidence="2">
    <location>
        <begin position="57"/>
        <end position="282"/>
    </location>
</feature>
<dbReference type="GO" id="GO:0010073">
    <property type="term" value="P:meristem maintenance"/>
    <property type="evidence" value="ECO:0007669"/>
    <property type="project" value="InterPro"/>
</dbReference>
<dbReference type="InterPro" id="IPR044824">
    <property type="entry name" value="MAIN-like"/>
</dbReference>
<dbReference type="PANTHER" id="PTHR46033:SF8">
    <property type="entry name" value="PROTEIN MAINTENANCE OF MERISTEMS-LIKE"/>
    <property type="match status" value="1"/>
</dbReference>
<dbReference type="STRING" id="3641.A0A061EIH5"/>
<keyword evidence="4" id="KW-1185">Reference proteome</keyword>
<organism evidence="3 4">
    <name type="scientific">Theobroma cacao</name>
    <name type="common">Cacao</name>
    <name type="synonym">Cocoa</name>
    <dbReference type="NCBI Taxonomy" id="3641"/>
    <lineage>
        <taxon>Eukaryota</taxon>
        <taxon>Viridiplantae</taxon>
        <taxon>Streptophyta</taxon>
        <taxon>Embryophyta</taxon>
        <taxon>Tracheophyta</taxon>
        <taxon>Spermatophyta</taxon>
        <taxon>Magnoliopsida</taxon>
        <taxon>eudicotyledons</taxon>
        <taxon>Gunneridae</taxon>
        <taxon>Pentapetalae</taxon>
        <taxon>rosids</taxon>
        <taxon>malvids</taxon>
        <taxon>Malvales</taxon>
        <taxon>Malvaceae</taxon>
        <taxon>Byttnerioideae</taxon>
        <taxon>Theobroma</taxon>
    </lineage>
</organism>
<evidence type="ECO:0000313" key="4">
    <source>
        <dbReference type="Proteomes" id="UP000026915"/>
    </source>
</evidence>
<feature type="coiled-coil region" evidence="1">
    <location>
        <begin position="541"/>
        <end position="575"/>
    </location>
</feature>
<dbReference type="OMA" id="QCQNSEK"/>
<dbReference type="HOGENOM" id="CLU_457436_0_0_1"/>
<keyword evidence="3" id="KW-0808">Transferase</keyword>
<keyword evidence="3" id="KW-0032">Aminotransferase</keyword>
<name>A0A061EIH5_THECC</name>
<keyword evidence="1" id="KW-0175">Coiled coil</keyword>
<dbReference type="eggNOG" id="ENOG502QR1U">
    <property type="taxonomic scope" value="Eukaryota"/>
</dbReference>
<dbReference type="EMBL" id="CM001882">
    <property type="protein sequence ID" value="EOY04468.1"/>
    <property type="molecule type" value="Genomic_DNA"/>
</dbReference>
<evidence type="ECO:0000259" key="2">
    <source>
        <dbReference type="Pfam" id="PF10536"/>
    </source>
</evidence>
<evidence type="ECO:0000256" key="1">
    <source>
        <dbReference type="SAM" id="Coils"/>
    </source>
</evidence>
<protein>
    <submittedName>
        <fullName evidence="3">Aminotransferase-like isoform 1</fullName>
    </submittedName>
</protein>
<accession>A0A061EIH5</accession>
<dbReference type="AlphaFoldDB" id="A0A061EIH5"/>
<evidence type="ECO:0000313" key="3">
    <source>
        <dbReference type="EMBL" id="EOY04468.1"/>
    </source>
</evidence>